<feature type="domain" description="Methyl-accepting transducer" evidence="3">
    <location>
        <begin position="46"/>
        <end position="96"/>
    </location>
</feature>
<dbReference type="OrthoDB" id="9814866at2"/>
<keyword evidence="1 2" id="KW-0807">Transducer</keyword>
<keyword evidence="5" id="KW-1185">Reference proteome</keyword>
<accession>A0A318TG30</accession>
<dbReference type="PANTHER" id="PTHR32089">
    <property type="entry name" value="METHYL-ACCEPTING CHEMOTAXIS PROTEIN MCPB"/>
    <property type="match status" value="1"/>
</dbReference>
<evidence type="ECO:0000256" key="1">
    <source>
        <dbReference type="ARBA" id="ARBA00023224"/>
    </source>
</evidence>
<dbReference type="SUPFAM" id="SSF58104">
    <property type="entry name" value="Methyl-accepting chemotaxis protein (MCP) signaling domain"/>
    <property type="match status" value="1"/>
</dbReference>
<dbReference type="EMBL" id="QJTI01000048">
    <property type="protein sequence ID" value="PYE99010.1"/>
    <property type="molecule type" value="Genomic_DNA"/>
</dbReference>
<gene>
    <name evidence="4" type="ORF">BJ122_1485</name>
</gene>
<dbReference type="Proteomes" id="UP000248148">
    <property type="component" value="Unassembled WGS sequence"/>
</dbReference>
<dbReference type="GO" id="GO:0016020">
    <property type="term" value="C:membrane"/>
    <property type="evidence" value="ECO:0007669"/>
    <property type="project" value="InterPro"/>
</dbReference>
<sequence>MSLQAAVQMTSAVSQESVCGETDVSALAAQLTAEVNQIACEKTQGIQQITNQMKMLALNALIESARAGREGAGFAVVAQEVRHVGQQVEAIARDLETQLTRRTKTLMCSLQQMTERAKGERMVDLALNAIELIDRNLYERTCDVRWWATDSAVVQCAGEPSEALASYASERLTVILNAYTVYLDLWLCDLNGNIIASARPRQYPVVGQNVAKASWFIEAAKLRTGDDYVAGDVDRQPLLNNAQVSTYCASIRTEGRSHGKPIGVLAIHFDWERQARAIVRGVRVGSEDARVLLVDSHFRVIAASDDAGLLTERVVLDLQGRRSGYYTDKSGSQVAFHATPGYETYKGLGWYGVIISRPTRSQTE</sequence>
<organism evidence="4 5">
    <name type="scientific">Rhodopseudomonas faecalis</name>
    <dbReference type="NCBI Taxonomy" id="99655"/>
    <lineage>
        <taxon>Bacteria</taxon>
        <taxon>Pseudomonadati</taxon>
        <taxon>Pseudomonadota</taxon>
        <taxon>Alphaproteobacteria</taxon>
        <taxon>Hyphomicrobiales</taxon>
        <taxon>Nitrobacteraceae</taxon>
        <taxon>Rhodopseudomonas</taxon>
    </lineage>
</organism>
<name>A0A318TG30_9BRAD</name>
<dbReference type="Gene3D" id="1.10.287.950">
    <property type="entry name" value="Methyl-accepting chemotaxis protein"/>
    <property type="match status" value="1"/>
</dbReference>
<dbReference type="PROSITE" id="PS50111">
    <property type="entry name" value="CHEMOTAXIS_TRANSDUC_2"/>
    <property type="match status" value="1"/>
</dbReference>
<dbReference type="InterPro" id="IPR004089">
    <property type="entry name" value="MCPsignal_dom"/>
</dbReference>
<dbReference type="AlphaFoldDB" id="A0A318TG30"/>
<dbReference type="PANTHER" id="PTHR32089:SF112">
    <property type="entry name" value="LYSOZYME-LIKE PROTEIN-RELATED"/>
    <property type="match status" value="1"/>
</dbReference>
<reference evidence="4 5" key="1">
    <citation type="submission" date="2018-06" db="EMBL/GenBank/DDBJ databases">
        <title>Genomic Encyclopedia of Archaeal and Bacterial Type Strains, Phase II (KMG-II): from individual species to whole genera.</title>
        <authorList>
            <person name="Goeker M."/>
        </authorList>
    </citation>
    <scope>NUCLEOTIDE SEQUENCE [LARGE SCALE GENOMIC DNA]</scope>
    <source>
        <strain evidence="4 5">JCM 11668</strain>
    </source>
</reference>
<dbReference type="GO" id="GO:0007165">
    <property type="term" value="P:signal transduction"/>
    <property type="evidence" value="ECO:0007669"/>
    <property type="project" value="UniProtKB-KW"/>
</dbReference>
<evidence type="ECO:0000313" key="5">
    <source>
        <dbReference type="Proteomes" id="UP000248148"/>
    </source>
</evidence>
<evidence type="ECO:0000259" key="3">
    <source>
        <dbReference type="PROSITE" id="PS50111"/>
    </source>
</evidence>
<evidence type="ECO:0000256" key="2">
    <source>
        <dbReference type="PROSITE-ProRule" id="PRU00284"/>
    </source>
</evidence>
<proteinExistence type="predicted"/>
<evidence type="ECO:0000313" key="4">
    <source>
        <dbReference type="EMBL" id="PYE99010.1"/>
    </source>
</evidence>
<comment type="caution">
    <text evidence="4">The sequence shown here is derived from an EMBL/GenBank/DDBJ whole genome shotgun (WGS) entry which is preliminary data.</text>
</comment>
<dbReference type="Pfam" id="PF00015">
    <property type="entry name" value="MCPsignal"/>
    <property type="match status" value="1"/>
</dbReference>
<protein>
    <submittedName>
        <fullName evidence="4">Methyl-accepting chemotaxis sensory transducer</fullName>
    </submittedName>
</protein>
<dbReference type="Gene3D" id="3.30.450.20">
    <property type="entry name" value="PAS domain"/>
    <property type="match status" value="1"/>
</dbReference>